<sequence>MPAAALTARAEYDTDWHVYIDAPQGPARLRFLAELLMAECDDRARRRRVRVVVRRTGLDFPGAPVDLGALVHSGG</sequence>
<accession>A0ABQ2W9G4</accession>
<reference evidence="2" key="1">
    <citation type="journal article" date="2019" name="Int. J. Syst. Evol. Microbiol.">
        <title>The Global Catalogue of Microorganisms (GCM) 10K type strain sequencing project: providing services to taxonomists for standard genome sequencing and annotation.</title>
        <authorList>
            <consortium name="The Broad Institute Genomics Platform"/>
            <consortium name="The Broad Institute Genome Sequencing Center for Infectious Disease"/>
            <person name="Wu L."/>
            <person name="Ma J."/>
        </authorList>
    </citation>
    <scope>NUCLEOTIDE SEQUENCE [LARGE SCALE GENOMIC DNA]</scope>
    <source>
        <strain evidence="2">JCM 4376</strain>
    </source>
</reference>
<protein>
    <submittedName>
        <fullName evidence="1">Uncharacterized protein</fullName>
    </submittedName>
</protein>
<keyword evidence="2" id="KW-1185">Reference proteome</keyword>
<organism evidence="1 2">
    <name type="scientific">Streptomyces gelaticus</name>
    <dbReference type="NCBI Taxonomy" id="285446"/>
    <lineage>
        <taxon>Bacteria</taxon>
        <taxon>Bacillati</taxon>
        <taxon>Actinomycetota</taxon>
        <taxon>Actinomycetes</taxon>
        <taxon>Kitasatosporales</taxon>
        <taxon>Streptomycetaceae</taxon>
        <taxon>Streptomyces</taxon>
    </lineage>
</organism>
<evidence type="ECO:0000313" key="1">
    <source>
        <dbReference type="EMBL" id="GGV96730.1"/>
    </source>
</evidence>
<name>A0ABQ2W9G4_9ACTN</name>
<proteinExistence type="predicted"/>
<dbReference type="Proteomes" id="UP000660675">
    <property type="component" value="Unassembled WGS sequence"/>
</dbReference>
<comment type="caution">
    <text evidence="1">The sequence shown here is derived from an EMBL/GenBank/DDBJ whole genome shotgun (WGS) entry which is preliminary data.</text>
</comment>
<gene>
    <name evidence="1" type="ORF">GCM10015535_66700</name>
</gene>
<evidence type="ECO:0000313" key="2">
    <source>
        <dbReference type="Proteomes" id="UP000660675"/>
    </source>
</evidence>
<dbReference type="EMBL" id="BMTF01000041">
    <property type="protein sequence ID" value="GGV96730.1"/>
    <property type="molecule type" value="Genomic_DNA"/>
</dbReference>